<dbReference type="InterPro" id="IPR036890">
    <property type="entry name" value="HATPase_C_sf"/>
</dbReference>
<dbReference type="EC" id="2.7.13.3" evidence="2"/>
<feature type="transmembrane region" description="Helical" evidence="5">
    <location>
        <begin position="25"/>
        <end position="44"/>
    </location>
</feature>
<feature type="transmembrane region" description="Helical" evidence="5">
    <location>
        <begin position="121"/>
        <end position="146"/>
    </location>
</feature>
<dbReference type="AlphaFoldDB" id="A0A6J6KVS3"/>
<dbReference type="EMBL" id="CAEZWD010000105">
    <property type="protein sequence ID" value="CAB4653691.1"/>
    <property type="molecule type" value="Genomic_DNA"/>
</dbReference>
<dbReference type="PANTHER" id="PTHR24421:SF10">
    <property type="entry name" value="NITRATE_NITRITE SENSOR PROTEIN NARQ"/>
    <property type="match status" value="1"/>
</dbReference>
<sequence length="586" mass="63477">MSDDTKAGARSLGETLRLVGSSEAFTKRVFLWTLPIGILIVVTFDGNRFGTSRIGWVVVGILAHAFAALVLLALRLIFLPAGPYSPKPFATLVIFAIGSVSRSLAVGQLSLMVGLAPDQQFVYRAFAGALLGTLTLSVTVLIAAIIKDHAQTQAELVSEREALIEARDSAQELVEQQRIEISQIVTQSIEPAVLEISNYLKDLSAKDSTNLKASAIKIAELIDSKLRPVSAALHKQKAIDIPRVTALEKSPSLIRLPQTVILRNVVSPIAIYLILAVPNTTGAYLYLGYSSLPIVLVSYAPLAIILAAFVRLPISNRPIRSGLAFLILAAVLSVAWTPALLIVRWFGIDVLDRLSLAPTSTLGTMIVGLLLTYGLALDNQRASFDAELREANQQLNLELNRTSQLIWHVRQRAAQTLHGSVQASLTAANMRILGAQVVDEELLEKVRQDLVRATESLTNLDGPSLDLKTSLADLVELWQGVCRVEVAIDDKLFDLISANQVTSHCINVIVKESVTNAIRHGKARSVEVSIQDLNDGSIQIEVKNNGETNLLGSPGVGSQILDEITMRWTRESIEDKVLVSAQVALA</sequence>
<reference evidence="7" key="1">
    <citation type="submission" date="2020-05" db="EMBL/GenBank/DDBJ databases">
        <authorList>
            <person name="Chiriac C."/>
            <person name="Salcher M."/>
            <person name="Ghai R."/>
            <person name="Kavagutti S V."/>
        </authorList>
    </citation>
    <scope>NUCLEOTIDE SEQUENCE</scope>
</reference>
<feature type="transmembrane region" description="Helical" evidence="5">
    <location>
        <begin position="56"/>
        <end position="77"/>
    </location>
</feature>
<accession>A0A6J6KVS3</accession>
<organism evidence="7">
    <name type="scientific">freshwater metagenome</name>
    <dbReference type="NCBI Taxonomy" id="449393"/>
    <lineage>
        <taxon>unclassified sequences</taxon>
        <taxon>metagenomes</taxon>
        <taxon>ecological metagenomes</taxon>
    </lineage>
</organism>
<evidence type="ECO:0000256" key="3">
    <source>
        <dbReference type="ARBA" id="ARBA00022679"/>
    </source>
</evidence>
<evidence type="ECO:0000256" key="1">
    <source>
        <dbReference type="ARBA" id="ARBA00000085"/>
    </source>
</evidence>
<keyword evidence="5" id="KW-1133">Transmembrane helix</keyword>
<feature type="transmembrane region" description="Helical" evidence="5">
    <location>
        <begin position="355"/>
        <end position="376"/>
    </location>
</feature>
<evidence type="ECO:0000256" key="2">
    <source>
        <dbReference type="ARBA" id="ARBA00012438"/>
    </source>
</evidence>
<gene>
    <name evidence="7" type="ORF">UFOPK2171_00785</name>
    <name evidence="6" type="ORF">UFOPK2237_00194</name>
</gene>
<keyword evidence="3" id="KW-0808">Transferase</keyword>
<keyword evidence="5" id="KW-0472">Membrane</keyword>
<dbReference type="SUPFAM" id="SSF55874">
    <property type="entry name" value="ATPase domain of HSP90 chaperone/DNA topoisomerase II/histidine kinase"/>
    <property type="match status" value="1"/>
</dbReference>
<evidence type="ECO:0000256" key="4">
    <source>
        <dbReference type="ARBA" id="ARBA00022777"/>
    </source>
</evidence>
<dbReference type="GO" id="GO:0004673">
    <property type="term" value="F:protein histidine kinase activity"/>
    <property type="evidence" value="ECO:0007669"/>
    <property type="project" value="UniProtKB-EC"/>
</dbReference>
<feature type="transmembrane region" description="Helical" evidence="5">
    <location>
        <begin position="322"/>
        <end position="343"/>
    </location>
</feature>
<dbReference type="EMBL" id="CAEZWI010000011">
    <property type="protein sequence ID" value="CAB4645511.1"/>
    <property type="molecule type" value="Genomic_DNA"/>
</dbReference>
<feature type="transmembrane region" description="Helical" evidence="5">
    <location>
        <begin position="89"/>
        <end position="115"/>
    </location>
</feature>
<feature type="transmembrane region" description="Helical" evidence="5">
    <location>
        <begin position="283"/>
        <end position="310"/>
    </location>
</feature>
<dbReference type="InterPro" id="IPR050482">
    <property type="entry name" value="Sensor_HK_TwoCompSys"/>
</dbReference>
<comment type="catalytic activity">
    <reaction evidence="1">
        <text>ATP + protein L-histidine = ADP + protein N-phospho-L-histidine.</text>
        <dbReference type="EC" id="2.7.13.3"/>
    </reaction>
</comment>
<evidence type="ECO:0000256" key="5">
    <source>
        <dbReference type="SAM" id="Phobius"/>
    </source>
</evidence>
<feature type="transmembrane region" description="Helical" evidence="5">
    <location>
        <begin position="260"/>
        <end position="277"/>
    </location>
</feature>
<dbReference type="Gene3D" id="3.30.565.10">
    <property type="entry name" value="Histidine kinase-like ATPase, C-terminal domain"/>
    <property type="match status" value="1"/>
</dbReference>
<evidence type="ECO:0000313" key="7">
    <source>
        <dbReference type="EMBL" id="CAB4653691.1"/>
    </source>
</evidence>
<evidence type="ECO:0000313" key="6">
    <source>
        <dbReference type="EMBL" id="CAB4645511.1"/>
    </source>
</evidence>
<keyword evidence="5" id="KW-0812">Transmembrane</keyword>
<name>A0A6J6KVS3_9ZZZZ</name>
<keyword evidence="4" id="KW-0418">Kinase</keyword>
<dbReference type="GO" id="GO:0000160">
    <property type="term" value="P:phosphorelay signal transduction system"/>
    <property type="evidence" value="ECO:0007669"/>
    <property type="project" value="UniProtKB-KW"/>
</dbReference>
<proteinExistence type="predicted"/>
<dbReference type="PANTHER" id="PTHR24421">
    <property type="entry name" value="NITRATE/NITRITE SENSOR PROTEIN NARX-RELATED"/>
    <property type="match status" value="1"/>
</dbReference>
<protein>
    <recommendedName>
        <fullName evidence="2">histidine kinase</fullName>
        <ecNumber evidence="2">2.7.13.3</ecNumber>
    </recommendedName>
</protein>